<evidence type="ECO:0000313" key="6">
    <source>
        <dbReference type="EMBL" id="MDG0814141.1"/>
    </source>
</evidence>
<organism evidence="6 7">
    <name type="scientific">Cohnella rhizosphaerae</name>
    <dbReference type="NCBI Taxonomy" id="1457232"/>
    <lineage>
        <taxon>Bacteria</taxon>
        <taxon>Bacillati</taxon>
        <taxon>Bacillota</taxon>
        <taxon>Bacilli</taxon>
        <taxon>Bacillales</taxon>
        <taxon>Paenibacillaceae</taxon>
        <taxon>Cohnella</taxon>
    </lineage>
</organism>
<protein>
    <submittedName>
        <fullName evidence="6">Glycoside hydrolase family 97 catalytic domain-containing protein</fullName>
    </submittedName>
</protein>
<dbReference type="Proteomes" id="UP001153404">
    <property type="component" value="Unassembled WGS sequence"/>
</dbReference>
<dbReference type="InterPro" id="IPR017853">
    <property type="entry name" value="GH"/>
</dbReference>
<evidence type="ECO:0000256" key="1">
    <source>
        <dbReference type="ARBA" id="ARBA00022801"/>
    </source>
</evidence>
<name>A0A9X4L101_9BACL</name>
<evidence type="ECO:0000313" key="7">
    <source>
        <dbReference type="Proteomes" id="UP001153404"/>
    </source>
</evidence>
<evidence type="ECO:0000259" key="4">
    <source>
        <dbReference type="Pfam" id="PF14508"/>
    </source>
</evidence>
<dbReference type="InterPro" id="IPR013785">
    <property type="entry name" value="Aldolase_TIM"/>
</dbReference>
<sequence length="895" mass="98555">MWKLDSPDRKLTLTVFQDQEEGLYYSLASDGRDVLGRSRLGMATSLGDLRAGFRFARSEEAAISERYSLPVSKKSVYVNEANELTLHFRIERLALAVCFRLFDDGLAFRYTIDRGAEGAGGGNSGAAAGMDAGTSAGLNAGLNAGLDMRTLRIYAEYTDFVFPAAYDDLWLQDWVNTYEGTYNRCGWEKAGRRDYGMPALLHSAGDGRWAMITEAGILNTGGSYCSSHLQTEPDGRMKIAFAPEQLEPMQAELPLATPWRIVTVCDTLDRLVNSTLNYNLNPSCDWEDTSWIKPARSIWSWWAFENGAQLYSEQKRYVDFAAAMGFEAITVDAGWDDSWVKDLCDYGRARGVDVWLWSDMQAIDTLEKAQEKIPRWAAWGVVGLKVDFFMNDSQHTMWQYNMIADLMTAHKLMINFHGSTKPAGEGRTYPNIMTAEGILGLEHYKWSGLPHAAHNCTVPFTRNVVGPMDYTVTGFSNLNRNTTQGHQLALAVVFDSGVQHFADSIYTYEAWKGTEFLRRLPARFDEVKVLSGFPGDHAVLMRRADQEWFVGGIVTSARSLTLPLDFLPEGEYQAEIYRDGKNGDVLKKEVRRLSNRESLSVQSLESGGFALYISDGKRALKSGTQGGYMDADAKAYASLNAALRGSADRVACENAADGSVVRFGHDGGLAFEGIAAAREGRHTLRLFYMSAAPSSLRVSVNGGEPQVARLESSGGDEVVRTSDLVVTLRQGGNTIALEQTGDGEPAPCIDHIRVMGWAPHEDRFYPAETGLLAGGAGLCYVDGAAGLRKAVGIGRGGSIAFDSVMADADGEHILTLDYYSGENRALLIAVNDEPPIRSVLFNTGGWGPARWDISGIKEVKIRLRKGANRVKLYHDEELAPEIGRIGVRLEKRLDP</sequence>
<keyword evidence="7" id="KW-1185">Reference proteome</keyword>
<dbReference type="InterPro" id="IPR052720">
    <property type="entry name" value="Glycosyl_hydrolase_97"/>
</dbReference>
<reference evidence="6" key="1">
    <citation type="submission" date="2022-10" db="EMBL/GenBank/DDBJ databases">
        <title>Comparative genomic analysis of Cohnella hashimotonis sp. nov., isolated from the International Space Station.</title>
        <authorList>
            <person name="Simpson A."/>
            <person name="Venkateswaran K."/>
        </authorList>
    </citation>
    <scope>NUCLEOTIDE SEQUENCE</scope>
    <source>
        <strain evidence="6">DSM 28161</strain>
    </source>
</reference>
<keyword evidence="1 6" id="KW-0378">Hydrolase</keyword>
<accession>A0A9X4L101</accession>
<dbReference type="InterPro" id="IPR014718">
    <property type="entry name" value="GH-type_carb-bd"/>
</dbReference>
<dbReference type="PANTHER" id="PTHR35803">
    <property type="entry name" value="GLUCAN 1,4-ALPHA-GLUCOSIDASE SUSB-RELATED"/>
    <property type="match status" value="1"/>
</dbReference>
<dbReference type="Pfam" id="PF14508">
    <property type="entry name" value="GH97_N"/>
    <property type="match status" value="1"/>
</dbReference>
<feature type="domain" description="Glycosyl-hydrolase 97 catalytic" evidence="3">
    <location>
        <begin position="305"/>
        <end position="438"/>
    </location>
</feature>
<proteinExistence type="predicted"/>
<dbReference type="GO" id="GO:0016798">
    <property type="term" value="F:hydrolase activity, acting on glycosyl bonds"/>
    <property type="evidence" value="ECO:0007669"/>
    <property type="project" value="UniProtKB-KW"/>
</dbReference>
<feature type="domain" description="Glycosyl-hydrolase 97 C-terminal oligomerisation" evidence="5">
    <location>
        <begin position="524"/>
        <end position="613"/>
    </location>
</feature>
<dbReference type="Pfam" id="PF14509">
    <property type="entry name" value="GH97_C"/>
    <property type="match status" value="1"/>
</dbReference>
<dbReference type="Gene3D" id="2.60.120.260">
    <property type="entry name" value="Galactose-binding domain-like"/>
    <property type="match status" value="2"/>
</dbReference>
<dbReference type="InterPro" id="IPR019563">
    <property type="entry name" value="GH97_catalytic"/>
</dbReference>
<evidence type="ECO:0000256" key="2">
    <source>
        <dbReference type="ARBA" id="ARBA00023295"/>
    </source>
</evidence>
<dbReference type="InterPro" id="IPR029486">
    <property type="entry name" value="GH97_N"/>
</dbReference>
<comment type="caution">
    <text evidence="6">The sequence shown here is derived from an EMBL/GenBank/DDBJ whole genome shotgun (WGS) entry which is preliminary data.</text>
</comment>
<dbReference type="Pfam" id="PF10566">
    <property type="entry name" value="Glyco_hydro_97"/>
    <property type="match status" value="1"/>
</dbReference>
<keyword evidence="2" id="KW-0326">Glycosidase</keyword>
<dbReference type="Gene3D" id="2.70.98.10">
    <property type="match status" value="1"/>
</dbReference>
<evidence type="ECO:0000259" key="5">
    <source>
        <dbReference type="Pfam" id="PF14509"/>
    </source>
</evidence>
<dbReference type="Gene3D" id="3.20.20.70">
    <property type="entry name" value="Aldolase class I"/>
    <property type="match status" value="1"/>
</dbReference>
<dbReference type="PANTHER" id="PTHR35803:SF2">
    <property type="entry name" value="RETAINING ALPHA-GALACTOSIDASE"/>
    <property type="match status" value="1"/>
</dbReference>
<dbReference type="RefSeq" id="WP_277538826.1">
    <property type="nucleotide sequence ID" value="NZ_JAPDIA010000009.1"/>
</dbReference>
<gene>
    <name evidence="6" type="ORF">OMP40_36335</name>
</gene>
<dbReference type="InterPro" id="IPR029483">
    <property type="entry name" value="GH97_C"/>
</dbReference>
<dbReference type="InterPro" id="IPR013780">
    <property type="entry name" value="Glyco_hydro_b"/>
</dbReference>
<dbReference type="Gene3D" id="2.60.40.1180">
    <property type="entry name" value="Golgi alpha-mannosidase II"/>
    <property type="match status" value="1"/>
</dbReference>
<dbReference type="CDD" id="cd04081">
    <property type="entry name" value="CBM35_galactosidase-like"/>
    <property type="match status" value="2"/>
</dbReference>
<dbReference type="AlphaFoldDB" id="A0A9X4L101"/>
<dbReference type="SUPFAM" id="SSF51445">
    <property type="entry name" value="(Trans)glycosidases"/>
    <property type="match status" value="1"/>
</dbReference>
<dbReference type="EMBL" id="JAPDIA010000009">
    <property type="protein sequence ID" value="MDG0814141.1"/>
    <property type="molecule type" value="Genomic_DNA"/>
</dbReference>
<feature type="domain" description="Glycosyl-hydrolase 97 N-terminal" evidence="4">
    <location>
        <begin position="4"/>
        <end position="281"/>
    </location>
</feature>
<evidence type="ECO:0000259" key="3">
    <source>
        <dbReference type="Pfam" id="PF10566"/>
    </source>
</evidence>
<dbReference type="GO" id="GO:0030246">
    <property type="term" value="F:carbohydrate binding"/>
    <property type="evidence" value="ECO:0007669"/>
    <property type="project" value="InterPro"/>
</dbReference>